<reference evidence="10" key="1">
    <citation type="submission" date="2018-06" db="EMBL/GenBank/DDBJ databases">
        <authorList>
            <person name="Zhirakovskaya E."/>
        </authorList>
    </citation>
    <scope>NUCLEOTIDE SEQUENCE</scope>
</reference>
<feature type="transmembrane region" description="Helical" evidence="8">
    <location>
        <begin position="294"/>
        <end position="314"/>
    </location>
</feature>
<evidence type="ECO:0000259" key="9">
    <source>
        <dbReference type="PROSITE" id="PS50928"/>
    </source>
</evidence>
<evidence type="ECO:0000256" key="6">
    <source>
        <dbReference type="ARBA" id="ARBA00022989"/>
    </source>
</evidence>
<protein>
    <submittedName>
        <fullName evidence="10">Thiamin ABC transporter, transmembrane component</fullName>
    </submittedName>
</protein>
<dbReference type="AlphaFoldDB" id="A0A3B0SS17"/>
<comment type="subcellular location">
    <subcellularLocation>
        <location evidence="1">Cell inner membrane</location>
        <topology evidence="1">Multi-pass membrane protein</topology>
    </subcellularLocation>
</comment>
<keyword evidence="3" id="KW-1003">Cell membrane</keyword>
<evidence type="ECO:0000256" key="1">
    <source>
        <dbReference type="ARBA" id="ARBA00004429"/>
    </source>
</evidence>
<feature type="domain" description="ABC transmembrane type-1" evidence="9">
    <location>
        <begin position="70"/>
        <end position="264"/>
    </location>
</feature>
<dbReference type="InterPro" id="IPR000515">
    <property type="entry name" value="MetI-like"/>
</dbReference>
<feature type="transmembrane region" description="Helical" evidence="8">
    <location>
        <begin position="142"/>
        <end position="159"/>
    </location>
</feature>
<gene>
    <name evidence="10" type="ORF">MNBD_ACTINO02-2886</name>
</gene>
<feature type="transmembrane region" description="Helical" evidence="8">
    <location>
        <begin position="69"/>
        <end position="96"/>
    </location>
</feature>
<feature type="transmembrane region" description="Helical" evidence="8">
    <location>
        <begin position="108"/>
        <end position="130"/>
    </location>
</feature>
<feature type="transmembrane region" description="Helical" evidence="8">
    <location>
        <begin position="355"/>
        <end position="375"/>
    </location>
</feature>
<dbReference type="Pfam" id="PF00528">
    <property type="entry name" value="BPD_transp_1"/>
    <property type="match status" value="2"/>
</dbReference>
<feature type="domain" description="ABC transmembrane type-1" evidence="9">
    <location>
        <begin position="349"/>
        <end position="541"/>
    </location>
</feature>
<feature type="transmembrane region" description="Helical" evidence="8">
    <location>
        <begin position="474"/>
        <end position="497"/>
    </location>
</feature>
<feature type="transmembrane region" description="Helical" evidence="8">
    <location>
        <begin position="199"/>
        <end position="221"/>
    </location>
</feature>
<name>A0A3B0SS17_9ZZZZ</name>
<accession>A0A3B0SS17</accession>
<dbReference type="Gene3D" id="1.10.3720.10">
    <property type="entry name" value="MetI-like"/>
    <property type="match status" value="2"/>
</dbReference>
<keyword evidence="6 8" id="KW-1133">Transmembrane helix</keyword>
<dbReference type="EMBL" id="UOEK01000478">
    <property type="protein sequence ID" value="VAW08645.1"/>
    <property type="molecule type" value="Genomic_DNA"/>
</dbReference>
<dbReference type="GO" id="GO:0005886">
    <property type="term" value="C:plasma membrane"/>
    <property type="evidence" value="ECO:0007669"/>
    <property type="project" value="UniProtKB-SubCell"/>
</dbReference>
<evidence type="ECO:0000313" key="10">
    <source>
        <dbReference type="EMBL" id="VAW08645.1"/>
    </source>
</evidence>
<keyword evidence="2" id="KW-0813">Transport</keyword>
<feature type="transmembrane region" description="Helical" evidence="8">
    <location>
        <begin position="387"/>
        <end position="408"/>
    </location>
</feature>
<keyword evidence="4" id="KW-0997">Cell inner membrane</keyword>
<evidence type="ECO:0000256" key="2">
    <source>
        <dbReference type="ARBA" id="ARBA00022448"/>
    </source>
</evidence>
<dbReference type="SUPFAM" id="SSF161098">
    <property type="entry name" value="MetI-like"/>
    <property type="match status" value="2"/>
</dbReference>
<keyword evidence="5 8" id="KW-0812">Transmembrane</keyword>
<feature type="transmembrane region" description="Helical" evidence="8">
    <location>
        <begin position="414"/>
        <end position="434"/>
    </location>
</feature>
<evidence type="ECO:0000256" key="4">
    <source>
        <dbReference type="ARBA" id="ARBA00022519"/>
    </source>
</evidence>
<feature type="transmembrane region" description="Helical" evidence="8">
    <location>
        <begin position="241"/>
        <end position="264"/>
    </location>
</feature>
<feature type="transmembrane region" description="Helical" evidence="8">
    <location>
        <begin position="20"/>
        <end position="43"/>
    </location>
</feature>
<dbReference type="InterPro" id="IPR035906">
    <property type="entry name" value="MetI-like_sf"/>
</dbReference>
<dbReference type="PANTHER" id="PTHR43357">
    <property type="entry name" value="INNER MEMBRANE ABC TRANSPORTER PERMEASE PROTEIN YDCV"/>
    <property type="match status" value="1"/>
</dbReference>
<evidence type="ECO:0000256" key="3">
    <source>
        <dbReference type="ARBA" id="ARBA00022475"/>
    </source>
</evidence>
<dbReference type="PROSITE" id="PS50928">
    <property type="entry name" value="ABC_TM1"/>
    <property type="match status" value="2"/>
</dbReference>
<proteinExistence type="predicted"/>
<keyword evidence="7 8" id="KW-0472">Membrane</keyword>
<evidence type="ECO:0000256" key="5">
    <source>
        <dbReference type="ARBA" id="ARBA00022692"/>
    </source>
</evidence>
<organism evidence="10">
    <name type="scientific">hydrothermal vent metagenome</name>
    <dbReference type="NCBI Taxonomy" id="652676"/>
    <lineage>
        <taxon>unclassified sequences</taxon>
        <taxon>metagenomes</taxon>
        <taxon>ecological metagenomes</taxon>
    </lineage>
</organism>
<dbReference type="GO" id="GO:0055085">
    <property type="term" value="P:transmembrane transport"/>
    <property type="evidence" value="ECO:0007669"/>
    <property type="project" value="InterPro"/>
</dbReference>
<dbReference type="CDD" id="cd06261">
    <property type="entry name" value="TM_PBP2"/>
    <property type="match status" value="2"/>
</dbReference>
<feature type="transmembrane region" description="Helical" evidence="8">
    <location>
        <begin position="517"/>
        <end position="541"/>
    </location>
</feature>
<sequence length="551" mass="58966">MDAKTVRLVTVGHRNRTWTVAGLAIPAVFLGWFFIYPVTTIIVKGLSGGDGSPLETIVSVLGRGSVRRIVWFTLWQATVSTLLTLIVALPATWVMAHRTFRGKETLRALLLVPFVLPTVVVGAAFTFALGPEGPLGVDLRRTVWAILIAHVFYNVPIVIRTVGAFWERIPEELTHAARTLGESPQRTFLRVTLPLLRPALAAASAIVFLLTFTSFGVILILGDLGHSTLEVEIWRQATGLLRFEVAAVLALAQLTVVGVALAFYTRYERAKSVRFTGSRISSARPFARGRDRRIGVGILVVTVGGLIGPILVLFRTAFRVDGAWTTDAFTSLSTRASTAGLFVPPSEALANTARFSTAAVVIAVGIGAMIAVVLTRARPRVATLFDTVVMLPLGTSAVTIGFGMLVALDRPIDLRTSWILLPIAHALVAIPFVVRSMTPALRSISADIRAAAATLGASPREIWRRIEFPIVKGAVIIGAAFATAVSVGEFGATSFLVRPDRPTLPIAIFRLLGQPGSINQAQAAALATILVGIVAVVAFVLQRSGDRGEQL</sequence>
<dbReference type="PANTHER" id="PTHR43357:SF4">
    <property type="entry name" value="INNER MEMBRANE ABC TRANSPORTER PERMEASE PROTEIN YDCV"/>
    <property type="match status" value="1"/>
</dbReference>
<evidence type="ECO:0000256" key="8">
    <source>
        <dbReference type="SAM" id="Phobius"/>
    </source>
</evidence>
<evidence type="ECO:0000256" key="7">
    <source>
        <dbReference type="ARBA" id="ARBA00023136"/>
    </source>
</evidence>